<name>T1FFF8_HELRO</name>
<evidence type="ECO:0000313" key="1">
    <source>
        <dbReference type="EMBL" id="ESN94738.1"/>
    </source>
</evidence>
<evidence type="ECO:0000313" key="3">
    <source>
        <dbReference type="Proteomes" id="UP000015101"/>
    </source>
</evidence>
<reference evidence="1 3" key="2">
    <citation type="journal article" date="2013" name="Nature">
        <title>Insights into bilaterian evolution from three spiralian genomes.</title>
        <authorList>
            <person name="Simakov O."/>
            <person name="Marletaz F."/>
            <person name="Cho S.J."/>
            <person name="Edsinger-Gonzales E."/>
            <person name="Havlak P."/>
            <person name="Hellsten U."/>
            <person name="Kuo D.H."/>
            <person name="Larsson T."/>
            <person name="Lv J."/>
            <person name="Arendt D."/>
            <person name="Savage R."/>
            <person name="Osoegawa K."/>
            <person name="de Jong P."/>
            <person name="Grimwood J."/>
            <person name="Chapman J.A."/>
            <person name="Shapiro H."/>
            <person name="Aerts A."/>
            <person name="Otillar R.P."/>
            <person name="Terry A.Y."/>
            <person name="Boore J.L."/>
            <person name="Grigoriev I.V."/>
            <person name="Lindberg D.R."/>
            <person name="Seaver E.C."/>
            <person name="Weisblat D.A."/>
            <person name="Putnam N.H."/>
            <person name="Rokhsar D.S."/>
        </authorList>
    </citation>
    <scope>NUCLEOTIDE SEQUENCE</scope>
</reference>
<reference evidence="3" key="1">
    <citation type="submission" date="2012-12" db="EMBL/GenBank/DDBJ databases">
        <authorList>
            <person name="Hellsten U."/>
            <person name="Grimwood J."/>
            <person name="Chapman J.A."/>
            <person name="Shapiro H."/>
            <person name="Aerts A."/>
            <person name="Otillar R.P."/>
            <person name="Terry A.Y."/>
            <person name="Boore J.L."/>
            <person name="Simakov O."/>
            <person name="Marletaz F."/>
            <person name="Cho S.-J."/>
            <person name="Edsinger-Gonzales E."/>
            <person name="Havlak P."/>
            <person name="Kuo D.-H."/>
            <person name="Larsson T."/>
            <person name="Lv J."/>
            <person name="Arendt D."/>
            <person name="Savage R."/>
            <person name="Osoegawa K."/>
            <person name="de Jong P."/>
            <person name="Lindberg D.R."/>
            <person name="Seaver E.C."/>
            <person name="Weisblat D.A."/>
            <person name="Putnam N.H."/>
            <person name="Grigoriev I.V."/>
            <person name="Rokhsar D.S."/>
        </authorList>
    </citation>
    <scope>NUCLEOTIDE SEQUENCE</scope>
</reference>
<dbReference type="OrthoDB" id="7362285at2759"/>
<dbReference type="EMBL" id="KB097563">
    <property type="protein sequence ID" value="ESN94738.1"/>
    <property type="molecule type" value="Genomic_DNA"/>
</dbReference>
<dbReference type="InParanoid" id="T1FFF8"/>
<dbReference type="CTD" id="20207557"/>
<dbReference type="GeneID" id="20207557"/>
<evidence type="ECO:0000313" key="2">
    <source>
        <dbReference type="EnsemblMetazoa" id="HelroP180067"/>
    </source>
</evidence>
<keyword evidence="3" id="KW-1185">Reference proteome</keyword>
<organism evidence="2 3">
    <name type="scientific">Helobdella robusta</name>
    <name type="common">Californian leech</name>
    <dbReference type="NCBI Taxonomy" id="6412"/>
    <lineage>
        <taxon>Eukaryota</taxon>
        <taxon>Metazoa</taxon>
        <taxon>Spiralia</taxon>
        <taxon>Lophotrochozoa</taxon>
        <taxon>Annelida</taxon>
        <taxon>Clitellata</taxon>
        <taxon>Hirudinea</taxon>
        <taxon>Rhynchobdellida</taxon>
        <taxon>Glossiphoniidae</taxon>
        <taxon>Helobdella</taxon>
    </lineage>
</organism>
<dbReference type="EnsemblMetazoa" id="HelroT180067">
    <property type="protein sequence ID" value="HelroP180067"/>
    <property type="gene ID" value="HelroG180067"/>
</dbReference>
<protein>
    <submittedName>
        <fullName evidence="1 2">Uncharacterized protein</fullName>
    </submittedName>
</protein>
<sequence length="372" mass="42568">MAARKVVVSEILYFLTNNINLLENEVFICNTADFYTNDDIVDASKILKSEFVNLKCEKIEKLLTNGTQKKDKLVDCIELFKNMVAANMLDKLPLFVSSNMYKIPNFEKCFQINFEILKNEVRDMLNKQHVTISAFIEKCSEEFAALKGKTNYVECNLKGIKNRNDCNNENLKLNTAANNDLMQKPILWSDAVKIPAEVNVLPLTDKIPVEVDASPFTVVNRPRKNQNKNIPEMKSDENIVNTETGKKKKGVKKIIGNKDSEDCKLKANKILIKKSFFSVSNVMKCHRDDVGEYLKSNDINVLSCYPVLKRSEMANDSTPDIENEHSTMFRVCVESCDSNKMKNPDIILKHIIVRDWHFKEKKPANNFDNNHG</sequence>
<dbReference type="AlphaFoldDB" id="T1FFF8"/>
<dbReference type="HOGENOM" id="CLU_064172_0_1_1"/>
<reference evidence="2" key="3">
    <citation type="submission" date="2015-06" db="UniProtKB">
        <authorList>
            <consortium name="EnsemblMetazoa"/>
        </authorList>
    </citation>
    <scope>IDENTIFICATION</scope>
</reference>
<dbReference type="Proteomes" id="UP000015101">
    <property type="component" value="Unassembled WGS sequence"/>
</dbReference>
<proteinExistence type="predicted"/>
<dbReference type="RefSeq" id="XP_009027105.1">
    <property type="nucleotide sequence ID" value="XM_009028857.1"/>
</dbReference>
<accession>T1FFF8</accession>
<dbReference type="EMBL" id="AMQM01007083">
    <property type="status" value="NOT_ANNOTATED_CDS"/>
    <property type="molecule type" value="Genomic_DNA"/>
</dbReference>
<dbReference type="KEGG" id="hro:HELRODRAFT_180067"/>
<gene>
    <name evidence="2" type="primary">20207557</name>
    <name evidence="1" type="ORF">HELRODRAFT_180067</name>
</gene>